<proteinExistence type="predicted"/>
<accession>A0A5C5RFP5</accession>
<dbReference type="AlphaFoldDB" id="A0A5C5RFP5"/>
<keyword evidence="3" id="KW-1185">Reference proteome</keyword>
<evidence type="ECO:0000256" key="1">
    <source>
        <dbReference type="SAM" id="MobiDB-lite"/>
    </source>
</evidence>
<comment type="caution">
    <text evidence="2">The sequence shown here is derived from an EMBL/GenBank/DDBJ whole genome shotgun (WGS) entry which is preliminary data.</text>
</comment>
<sequence length="203" mass="21542">MDKTLATAGFDERSEVPDAPTDGSIIWKDPLNGGSFTLNFSPGVRSSLSYSSGCRPTDGSTTSWSDRVMPPWEMQLSTPGFEESSHQPTSRIGFWNAVNTPQTPLIDVPAGWVSVAAEGLDTSQVLALKSSGAGMDSSPTEPTLTITNHSPAEVFGAGDAEPFAVDLSKEGMQRFDTAMAADGADSGFTWLDESFSNTYVPAY</sequence>
<organism evidence="2 3">
    <name type="scientific">Tsukamurella conjunctivitidis</name>
    <dbReference type="NCBI Taxonomy" id="2592068"/>
    <lineage>
        <taxon>Bacteria</taxon>
        <taxon>Bacillati</taxon>
        <taxon>Actinomycetota</taxon>
        <taxon>Actinomycetes</taxon>
        <taxon>Mycobacteriales</taxon>
        <taxon>Tsukamurellaceae</taxon>
        <taxon>Tsukamurella</taxon>
    </lineage>
</organism>
<evidence type="ECO:0000313" key="3">
    <source>
        <dbReference type="Proteomes" id="UP000319375"/>
    </source>
</evidence>
<protein>
    <submittedName>
        <fullName evidence="2">DUF4853 domain-containing protein</fullName>
    </submittedName>
</protein>
<name>A0A5C5RFP5_9ACTN</name>
<dbReference type="Proteomes" id="UP000319375">
    <property type="component" value="Unassembled WGS sequence"/>
</dbReference>
<dbReference type="EMBL" id="VIGX01000164">
    <property type="protein sequence ID" value="TWS21766.1"/>
    <property type="molecule type" value="Genomic_DNA"/>
</dbReference>
<feature type="non-terminal residue" evidence="2">
    <location>
        <position position="203"/>
    </location>
</feature>
<reference evidence="2 3" key="1">
    <citation type="submission" date="2019-06" db="EMBL/GenBank/DDBJ databases">
        <title>Tsukamurella conjunctivitidis sp. nov., Tsukamurella assacharolytica sp. nov. and Tsukamurella sputae sp. nov. isolated from patients with conjunctivitis, bacteraemia (lymphoma) and respiratory infection (sputum) in Hong Kong.</title>
        <authorList>
            <person name="Teng J.L.L."/>
            <person name="Lee H.H."/>
            <person name="Fong J.Y.H."/>
            <person name="Fok K.M.N."/>
            <person name="Lau S.K.P."/>
            <person name="Woo P.C.Y."/>
        </authorList>
    </citation>
    <scope>NUCLEOTIDE SEQUENCE [LARGE SCALE GENOMIC DNA]</scope>
    <source>
        <strain evidence="2 3">HKU72</strain>
    </source>
</reference>
<dbReference type="Gene3D" id="3.30.2030.30">
    <property type="match status" value="1"/>
</dbReference>
<evidence type="ECO:0000313" key="2">
    <source>
        <dbReference type="EMBL" id="TWS21766.1"/>
    </source>
</evidence>
<feature type="region of interest" description="Disordered" evidence="1">
    <location>
        <begin position="1"/>
        <end position="24"/>
    </location>
</feature>
<gene>
    <name evidence="2" type="ORF">FK530_24865</name>
</gene>